<dbReference type="InterPro" id="IPR036282">
    <property type="entry name" value="Glutathione-S-Trfase_C_sf"/>
</dbReference>
<dbReference type="Gene3D" id="3.40.30.10">
    <property type="entry name" value="Glutaredoxin"/>
    <property type="match status" value="1"/>
</dbReference>
<comment type="similarity">
    <text evidence="1">Belongs to the GST superfamily.</text>
</comment>
<dbReference type="Proteomes" id="UP000443843">
    <property type="component" value="Unassembled WGS sequence"/>
</dbReference>
<dbReference type="AlphaFoldDB" id="A0A844W5S3"/>
<name>A0A844W5S3_9RHOB</name>
<dbReference type="Gene3D" id="1.20.1050.10">
    <property type="match status" value="1"/>
</dbReference>
<dbReference type="Pfam" id="PF02798">
    <property type="entry name" value="GST_N"/>
    <property type="match status" value="1"/>
</dbReference>
<dbReference type="SFLD" id="SFLDS00019">
    <property type="entry name" value="Glutathione_Transferase_(cytos"/>
    <property type="match status" value="1"/>
</dbReference>
<feature type="domain" description="GST C-terminal" evidence="3">
    <location>
        <begin position="90"/>
        <end position="216"/>
    </location>
</feature>
<accession>A0A844W5S3</accession>
<dbReference type="PANTHER" id="PTHR44051">
    <property type="entry name" value="GLUTATHIONE S-TRANSFERASE-RELATED"/>
    <property type="match status" value="1"/>
</dbReference>
<protein>
    <submittedName>
        <fullName evidence="4">Thiol:disulfide oxidoreductase</fullName>
    </submittedName>
</protein>
<evidence type="ECO:0000313" key="5">
    <source>
        <dbReference type="Proteomes" id="UP000443843"/>
    </source>
</evidence>
<sequence length="240" mass="26866">MIDLHCVATGNNLKIAIMLEETGLPYRLVRYEMFAGTHLEPAFRRINPNCKLPAIVDHAPVDHGPPFSVFESGAILTYLAEKSGRFMPADLRGRSLCQQWLAWQIAGLGPMHGQAHHFVRYAPEGQTYGIERYRREAERLLHVMEYRLAEAPYLAGVYGIADIACFPWIGGLGLIGLGLDDLPAVSDWHDRIAARPAVAAARAALMDENRSLYTRVRAELTPEQWSAMFGDRMHAASRIR</sequence>
<dbReference type="CDD" id="cd03048">
    <property type="entry name" value="GST_N_Ure2p_like"/>
    <property type="match status" value="1"/>
</dbReference>
<dbReference type="PROSITE" id="PS50405">
    <property type="entry name" value="GST_CTER"/>
    <property type="match status" value="1"/>
</dbReference>
<evidence type="ECO:0000313" key="4">
    <source>
        <dbReference type="EMBL" id="MWB78171.1"/>
    </source>
</evidence>
<reference evidence="4 5" key="1">
    <citation type="submission" date="2019-11" db="EMBL/GenBank/DDBJ databases">
        <title>Pseudooceanicola pacifica sp. nov., isolated from deep-sea sediment of the Pacific Ocean.</title>
        <authorList>
            <person name="Lyu L."/>
        </authorList>
    </citation>
    <scope>NUCLEOTIDE SEQUENCE [LARGE SCALE GENOMIC DNA]</scope>
    <source>
        <strain evidence="4 5">216_PA32_1</strain>
    </source>
</reference>
<dbReference type="RefSeq" id="WP_160382438.1">
    <property type="nucleotide sequence ID" value="NZ_WNXQ01000004.1"/>
</dbReference>
<feature type="domain" description="GST N-terminal" evidence="2">
    <location>
        <begin position="1"/>
        <end position="87"/>
    </location>
</feature>
<gene>
    <name evidence="4" type="ORF">GLS40_09060</name>
</gene>
<dbReference type="InterPro" id="IPR036249">
    <property type="entry name" value="Thioredoxin-like_sf"/>
</dbReference>
<dbReference type="InterPro" id="IPR004046">
    <property type="entry name" value="GST_C"/>
</dbReference>
<comment type="caution">
    <text evidence="4">The sequence shown here is derived from an EMBL/GenBank/DDBJ whole genome shotgun (WGS) entry which is preliminary data.</text>
</comment>
<organism evidence="4 5">
    <name type="scientific">Pseudooceanicola pacificus</name>
    <dbReference type="NCBI Taxonomy" id="2676438"/>
    <lineage>
        <taxon>Bacteria</taxon>
        <taxon>Pseudomonadati</taxon>
        <taxon>Pseudomonadota</taxon>
        <taxon>Alphaproteobacteria</taxon>
        <taxon>Rhodobacterales</taxon>
        <taxon>Paracoccaceae</taxon>
        <taxon>Pseudooceanicola</taxon>
    </lineage>
</organism>
<dbReference type="SFLD" id="SFLDG00358">
    <property type="entry name" value="Main_(cytGST)"/>
    <property type="match status" value="1"/>
</dbReference>
<dbReference type="PANTHER" id="PTHR44051:SF19">
    <property type="entry name" value="DISULFIDE-BOND OXIDOREDUCTASE YFCG"/>
    <property type="match status" value="1"/>
</dbReference>
<dbReference type="EMBL" id="WNXQ01000004">
    <property type="protein sequence ID" value="MWB78171.1"/>
    <property type="molecule type" value="Genomic_DNA"/>
</dbReference>
<dbReference type="SUPFAM" id="SSF47616">
    <property type="entry name" value="GST C-terminal domain-like"/>
    <property type="match status" value="1"/>
</dbReference>
<dbReference type="InterPro" id="IPR040079">
    <property type="entry name" value="Glutathione_S-Trfase"/>
</dbReference>
<dbReference type="Pfam" id="PF00043">
    <property type="entry name" value="GST_C"/>
    <property type="match status" value="1"/>
</dbReference>
<dbReference type="SUPFAM" id="SSF52833">
    <property type="entry name" value="Thioredoxin-like"/>
    <property type="match status" value="1"/>
</dbReference>
<dbReference type="InterPro" id="IPR010987">
    <property type="entry name" value="Glutathione-S-Trfase_C-like"/>
</dbReference>
<evidence type="ECO:0000259" key="3">
    <source>
        <dbReference type="PROSITE" id="PS50405"/>
    </source>
</evidence>
<evidence type="ECO:0000256" key="1">
    <source>
        <dbReference type="RuleBase" id="RU003494"/>
    </source>
</evidence>
<keyword evidence="5" id="KW-1185">Reference proteome</keyword>
<dbReference type="PROSITE" id="PS50404">
    <property type="entry name" value="GST_NTER"/>
    <property type="match status" value="1"/>
</dbReference>
<dbReference type="SFLD" id="SFLDG01151">
    <property type="entry name" value="Main.2:_Nu-like"/>
    <property type="match status" value="1"/>
</dbReference>
<evidence type="ECO:0000259" key="2">
    <source>
        <dbReference type="PROSITE" id="PS50404"/>
    </source>
</evidence>
<proteinExistence type="inferred from homology"/>
<dbReference type="InterPro" id="IPR004045">
    <property type="entry name" value="Glutathione_S-Trfase_N"/>
</dbReference>